<comment type="caution">
    <text evidence="2">The sequence shown here is derived from an EMBL/GenBank/DDBJ whole genome shotgun (WGS) entry which is preliminary data.</text>
</comment>
<evidence type="ECO:0000313" key="3">
    <source>
        <dbReference type="Proteomes" id="UP001140513"/>
    </source>
</evidence>
<proteinExistence type="predicted"/>
<accession>A0A9W8XFH2</accession>
<dbReference type="Proteomes" id="UP001140513">
    <property type="component" value="Unassembled WGS sequence"/>
</dbReference>
<dbReference type="RefSeq" id="XP_056067664.1">
    <property type="nucleotide sequence ID" value="XM_056218399.1"/>
</dbReference>
<feature type="compositionally biased region" description="Basic and acidic residues" evidence="1">
    <location>
        <begin position="32"/>
        <end position="47"/>
    </location>
</feature>
<keyword evidence="3" id="KW-1185">Reference proteome</keyword>
<dbReference type="GeneID" id="80913178"/>
<protein>
    <submittedName>
        <fullName evidence="2">Uncharacterized protein</fullName>
    </submittedName>
</protein>
<feature type="compositionally biased region" description="Basic and acidic residues" evidence="1">
    <location>
        <begin position="8"/>
        <end position="19"/>
    </location>
</feature>
<sequence>MAHRFFRKEKPDTLRDRPPARRGMRPAASDHATNEHTWYKESTESEPRPGNQIRDLEKADEPPPLSDYYNRRASLAPKKDDPFGDEEGAEVKYRTLRWW</sequence>
<name>A0A9W8XFH2_9PLEO</name>
<gene>
    <name evidence="2" type="ORF">N0V89_009648</name>
</gene>
<evidence type="ECO:0000313" key="2">
    <source>
        <dbReference type="EMBL" id="KAJ4348276.1"/>
    </source>
</evidence>
<dbReference type="OrthoDB" id="5428465at2759"/>
<reference evidence="2" key="1">
    <citation type="submission" date="2022-10" db="EMBL/GenBank/DDBJ databases">
        <title>Tapping the CABI collections for fungal endophytes: first genome assemblies for Collariella, Neodidymelliopsis, Ascochyta clinopodiicola, Didymella pomorum, Didymosphaeria variabile, Neocosmospora piperis and Neocucurbitaria cava.</title>
        <authorList>
            <person name="Hill R."/>
        </authorList>
    </citation>
    <scope>NUCLEOTIDE SEQUENCE</scope>
    <source>
        <strain evidence="2">IMI 356815</strain>
    </source>
</reference>
<evidence type="ECO:0000256" key="1">
    <source>
        <dbReference type="SAM" id="MobiDB-lite"/>
    </source>
</evidence>
<organism evidence="2 3">
    <name type="scientific">Didymosphaeria variabile</name>
    <dbReference type="NCBI Taxonomy" id="1932322"/>
    <lineage>
        <taxon>Eukaryota</taxon>
        <taxon>Fungi</taxon>
        <taxon>Dikarya</taxon>
        <taxon>Ascomycota</taxon>
        <taxon>Pezizomycotina</taxon>
        <taxon>Dothideomycetes</taxon>
        <taxon>Pleosporomycetidae</taxon>
        <taxon>Pleosporales</taxon>
        <taxon>Massarineae</taxon>
        <taxon>Didymosphaeriaceae</taxon>
        <taxon>Didymosphaeria</taxon>
    </lineage>
</organism>
<dbReference type="AlphaFoldDB" id="A0A9W8XFH2"/>
<feature type="region of interest" description="Disordered" evidence="1">
    <location>
        <begin position="1"/>
        <end position="87"/>
    </location>
</feature>
<dbReference type="EMBL" id="JAPEUX010000007">
    <property type="protein sequence ID" value="KAJ4348276.1"/>
    <property type="molecule type" value="Genomic_DNA"/>
</dbReference>